<gene>
    <name evidence="9" type="ORF">TDIB3V08_LOCUS734</name>
</gene>
<dbReference type="AlphaFoldDB" id="A0A7R8VBT4"/>
<dbReference type="InterPro" id="IPR013149">
    <property type="entry name" value="ADH-like_C"/>
</dbReference>
<comment type="similarity">
    <text evidence="1">Belongs to the NADP-dependent oxidoreductase L4BD family.</text>
</comment>
<comment type="catalytic activity">
    <reaction evidence="7">
        <text>13,14-dihydro-15-oxo-prostaglandin E1 + NADP(+) = 15-oxoprostaglandin E1 + NADPH + H(+)</text>
        <dbReference type="Rhea" id="RHEA:50584"/>
        <dbReference type="ChEBI" id="CHEBI:15378"/>
        <dbReference type="ChEBI" id="CHEBI:57401"/>
        <dbReference type="ChEBI" id="CHEBI:57783"/>
        <dbReference type="ChEBI" id="CHEBI:58349"/>
        <dbReference type="ChEBI" id="CHEBI:133408"/>
    </reaction>
    <physiologicalReaction direction="right-to-left" evidence="7">
        <dbReference type="Rhea" id="RHEA:50586"/>
    </physiologicalReaction>
</comment>
<reference evidence="9" key="1">
    <citation type="submission" date="2020-11" db="EMBL/GenBank/DDBJ databases">
        <authorList>
            <person name="Tran Van P."/>
        </authorList>
    </citation>
    <scope>NUCLEOTIDE SEQUENCE</scope>
</reference>
<dbReference type="Gene3D" id="3.40.50.720">
    <property type="entry name" value="NAD(P)-binding Rossmann-like Domain"/>
    <property type="match status" value="2"/>
</dbReference>
<evidence type="ECO:0000313" key="9">
    <source>
        <dbReference type="EMBL" id="CAD7194307.1"/>
    </source>
</evidence>
<dbReference type="Pfam" id="PF16884">
    <property type="entry name" value="ADH_N_2"/>
    <property type="match status" value="1"/>
</dbReference>
<evidence type="ECO:0000256" key="6">
    <source>
        <dbReference type="ARBA" id="ARBA00048290"/>
    </source>
</evidence>
<dbReference type="InterPro" id="IPR036291">
    <property type="entry name" value="NAD(P)-bd_dom_sf"/>
</dbReference>
<evidence type="ECO:0000256" key="3">
    <source>
        <dbReference type="ARBA" id="ARBA00023002"/>
    </source>
</evidence>
<protein>
    <recommendedName>
        <fullName evidence="4">15-oxoprostaglandin 13-reductase</fullName>
        <ecNumber evidence="2">1.3.1.48</ecNumber>
    </recommendedName>
    <alternativeName>
        <fullName evidence="4">15-oxoprostaglandin 13-reductase</fullName>
    </alternativeName>
</protein>
<organism evidence="9">
    <name type="scientific">Timema douglasi</name>
    <name type="common">Walking stick</name>
    <dbReference type="NCBI Taxonomy" id="61478"/>
    <lineage>
        <taxon>Eukaryota</taxon>
        <taxon>Metazoa</taxon>
        <taxon>Ecdysozoa</taxon>
        <taxon>Arthropoda</taxon>
        <taxon>Hexapoda</taxon>
        <taxon>Insecta</taxon>
        <taxon>Pterygota</taxon>
        <taxon>Neoptera</taxon>
        <taxon>Polyneoptera</taxon>
        <taxon>Phasmatodea</taxon>
        <taxon>Timematodea</taxon>
        <taxon>Timematoidea</taxon>
        <taxon>Timematidae</taxon>
        <taxon>Timema</taxon>
    </lineage>
</organism>
<dbReference type="GO" id="GO:0006693">
    <property type="term" value="P:prostaglandin metabolic process"/>
    <property type="evidence" value="ECO:0007669"/>
    <property type="project" value="TreeGrafter"/>
</dbReference>
<dbReference type="EC" id="1.3.1.48" evidence="2"/>
<dbReference type="SUPFAM" id="SSF51735">
    <property type="entry name" value="NAD(P)-binding Rossmann-fold domains"/>
    <property type="match status" value="2"/>
</dbReference>
<evidence type="ECO:0000256" key="2">
    <source>
        <dbReference type="ARBA" id="ARBA00011981"/>
    </source>
</evidence>
<name>A0A7R8VBT4_TIMDO</name>
<dbReference type="SUPFAM" id="SSF50129">
    <property type="entry name" value="GroES-like"/>
    <property type="match status" value="2"/>
</dbReference>
<accession>A0A7R8VBT4</accession>
<dbReference type="Pfam" id="PF00107">
    <property type="entry name" value="ADH_zinc_N"/>
    <property type="match status" value="2"/>
</dbReference>
<dbReference type="InterPro" id="IPR020843">
    <property type="entry name" value="ER"/>
</dbReference>
<dbReference type="FunFam" id="3.40.50.720:FF:000121">
    <property type="entry name" value="Prostaglandin reductase 2"/>
    <property type="match status" value="1"/>
</dbReference>
<proteinExistence type="inferred from homology"/>
<dbReference type="InterPro" id="IPR011032">
    <property type="entry name" value="GroES-like_sf"/>
</dbReference>
<comment type="catalytic activity">
    <reaction evidence="6">
        <text>13,14-dihydro-15-oxo-PGF2alpha + NADP(+) = 15-oxoprostaglandin F2alpha + NADPH + H(+)</text>
        <dbReference type="Rhea" id="RHEA:50588"/>
        <dbReference type="ChEBI" id="CHEBI:15378"/>
        <dbReference type="ChEBI" id="CHEBI:57783"/>
        <dbReference type="ChEBI" id="CHEBI:58349"/>
        <dbReference type="ChEBI" id="CHEBI:133374"/>
        <dbReference type="ChEBI" id="CHEBI:133409"/>
    </reaction>
    <physiologicalReaction direction="right-to-left" evidence="6">
        <dbReference type="Rhea" id="RHEA:50590"/>
    </physiologicalReaction>
</comment>
<comment type="catalytic activity">
    <reaction evidence="5">
        <text>13,14-dihydro-15-oxo-prostaglandin F1alpha + NADP(+) = 15-oxoprostaglandin F1alpha + NADPH + H(+)</text>
        <dbReference type="Rhea" id="RHEA:50592"/>
        <dbReference type="ChEBI" id="CHEBI:15378"/>
        <dbReference type="ChEBI" id="CHEBI:57783"/>
        <dbReference type="ChEBI" id="CHEBI:58349"/>
        <dbReference type="ChEBI" id="CHEBI:79072"/>
        <dbReference type="ChEBI" id="CHEBI:133411"/>
    </reaction>
    <physiologicalReaction direction="right-to-left" evidence="5">
        <dbReference type="Rhea" id="RHEA:50594"/>
    </physiologicalReaction>
</comment>
<dbReference type="Gene3D" id="3.90.180.10">
    <property type="entry name" value="Medium-chain alcohol dehydrogenases, catalytic domain"/>
    <property type="match status" value="2"/>
</dbReference>
<dbReference type="EMBL" id="OA564439">
    <property type="protein sequence ID" value="CAD7194307.1"/>
    <property type="molecule type" value="Genomic_DNA"/>
</dbReference>
<dbReference type="SMART" id="SM00829">
    <property type="entry name" value="PKS_ER"/>
    <property type="match status" value="1"/>
</dbReference>
<dbReference type="InterPro" id="IPR045010">
    <property type="entry name" value="MDR_fam"/>
</dbReference>
<keyword evidence="3" id="KW-0560">Oxidoreductase</keyword>
<sequence length="442" mass="47399">MRGHASRINIGDTIVGVAVSRIVESRNPDFPVGKLVCSTLGWRTKSVVDVNKPGDARLPKPYLLPDFQGLPASLGVGFLGMPGNTAYFGFLEICKPKPGEVVVVTGAAGAVGSIVGQIAKIKGCKVIGFAGTDDKVKWLLEELGFDAAYNYKTKDIVEALEEAAPEGVDCYFDNGKLKIVESRNPKFPVGELVVGTFGWRTKSVVDVNKPGDADLPKPYLLPDFKGLPESLSVGFLGMPGNTAYFGFLEICKPKPGEVVVVSGAAGAVGSIVGQIAKIKGCKVIGFAGSDDKVKWLVEKLGFDAAYNYKTKDIAEALEEAAPEGVDCYFDNVGGRLSSAVIQKMRSFGRVSVCGSISSYNSRSLPEAPIIQPAVLVNQLTMQGFVVGRWIDQWQDGLKQLVQWTKEGKLKYQETVTEGFENTPKAFMSMLKGENLGKAVVKV</sequence>
<feature type="domain" description="Enoyl reductase (ER)" evidence="8">
    <location>
        <begin position="131"/>
        <end position="440"/>
    </location>
</feature>
<evidence type="ECO:0000256" key="4">
    <source>
        <dbReference type="ARBA" id="ARBA00033119"/>
    </source>
</evidence>
<dbReference type="GO" id="GO:0047522">
    <property type="term" value="F:15-oxoprostaglandin 13-reductase [NAD(P)+] activity"/>
    <property type="evidence" value="ECO:0007669"/>
    <property type="project" value="UniProtKB-EC"/>
</dbReference>
<evidence type="ECO:0000256" key="5">
    <source>
        <dbReference type="ARBA" id="ARBA00047878"/>
    </source>
</evidence>
<evidence type="ECO:0000259" key="8">
    <source>
        <dbReference type="SMART" id="SM00829"/>
    </source>
</evidence>
<evidence type="ECO:0000256" key="7">
    <source>
        <dbReference type="ARBA" id="ARBA00049070"/>
    </source>
</evidence>
<dbReference type="PANTHER" id="PTHR43205:SF7">
    <property type="entry name" value="PROSTAGLANDIN REDUCTASE 1"/>
    <property type="match status" value="1"/>
</dbReference>
<dbReference type="PANTHER" id="PTHR43205">
    <property type="entry name" value="PROSTAGLANDIN REDUCTASE"/>
    <property type="match status" value="1"/>
</dbReference>
<evidence type="ECO:0000256" key="1">
    <source>
        <dbReference type="ARBA" id="ARBA00010460"/>
    </source>
</evidence>
<dbReference type="InterPro" id="IPR041694">
    <property type="entry name" value="ADH_N_2"/>
</dbReference>